<keyword evidence="5" id="KW-0479">Metal-binding</keyword>
<keyword evidence="7" id="KW-0539">Nucleus</keyword>
<dbReference type="PANTHER" id="PTHR22930:SF236">
    <property type="entry name" value="PROTEIN ALP1-LIKE-RELATED"/>
    <property type="match status" value="1"/>
</dbReference>
<protein>
    <recommendedName>
        <fullName evidence="8">DDE Tnp4 domain-containing protein</fullName>
    </recommendedName>
</protein>
<evidence type="ECO:0000256" key="4">
    <source>
        <dbReference type="ARBA" id="ARBA00022722"/>
    </source>
</evidence>
<keyword evidence="4" id="KW-0540">Nuclease</keyword>
<comment type="subcellular location">
    <subcellularLocation>
        <location evidence="2">Nucleus</location>
    </subcellularLocation>
</comment>
<keyword evidence="6" id="KW-0378">Hydrolase</keyword>
<organism evidence="9 10">
    <name type="scientific">Kryptolebias marmoratus</name>
    <name type="common">Mangrove killifish</name>
    <name type="synonym">Rivulus marmoratus</name>
    <dbReference type="NCBI Taxonomy" id="37003"/>
    <lineage>
        <taxon>Eukaryota</taxon>
        <taxon>Metazoa</taxon>
        <taxon>Chordata</taxon>
        <taxon>Craniata</taxon>
        <taxon>Vertebrata</taxon>
        <taxon>Euteleostomi</taxon>
        <taxon>Actinopterygii</taxon>
        <taxon>Neopterygii</taxon>
        <taxon>Teleostei</taxon>
        <taxon>Neoteleostei</taxon>
        <taxon>Acanthomorphata</taxon>
        <taxon>Ovalentaria</taxon>
        <taxon>Atherinomorphae</taxon>
        <taxon>Cyprinodontiformes</taxon>
        <taxon>Rivulidae</taxon>
        <taxon>Kryptolebias</taxon>
    </lineage>
</organism>
<sequence>MQHVDIIHLLIDIPIVCFQMPVNCHHKPSAWGFLHSSEWWDITIPAFTESQWVRNFRMRSETFTFLCNKTTPFHMSVSLWKRVAFTLWKLVTGSKYRSIAHLFGVSITTVYRCVQDFCSAAVSLLVPEQIWEFPNCVGAIDGSHIPIIGLFWNVFAGLPGSLRNVRVLRLSTLWELVGQGRVLPAGKQRIGAVHVGFYIPGDATYHLQDWLMKHSSIQDGLEQKNTFHSKLCRARVVVEKAFGRLKGRWRCLLKRNDCDINLVKFMVLTCCALHNLCEGHGKMYDTTLNEDTVTTAASQPELV</sequence>
<comment type="cofactor">
    <cofactor evidence="1">
        <name>a divalent metal cation</name>
        <dbReference type="ChEBI" id="CHEBI:60240"/>
    </cofactor>
</comment>
<feature type="domain" description="DDE Tnp4" evidence="8">
    <location>
        <begin position="149"/>
        <end position="275"/>
    </location>
</feature>
<evidence type="ECO:0000256" key="1">
    <source>
        <dbReference type="ARBA" id="ARBA00001968"/>
    </source>
</evidence>
<dbReference type="AlphaFoldDB" id="A0A3Q2ZAZ9"/>
<keyword evidence="10" id="KW-1185">Reference proteome</keyword>
<dbReference type="InterPro" id="IPR027806">
    <property type="entry name" value="HARBI1_dom"/>
</dbReference>
<evidence type="ECO:0000313" key="9">
    <source>
        <dbReference type="Ensembl" id="ENSKMAP00000000776.1"/>
    </source>
</evidence>
<dbReference type="Proteomes" id="UP000264800">
    <property type="component" value="Unplaced"/>
</dbReference>
<dbReference type="GO" id="GO:0016787">
    <property type="term" value="F:hydrolase activity"/>
    <property type="evidence" value="ECO:0007669"/>
    <property type="project" value="UniProtKB-KW"/>
</dbReference>
<evidence type="ECO:0000256" key="5">
    <source>
        <dbReference type="ARBA" id="ARBA00022723"/>
    </source>
</evidence>
<dbReference type="GO" id="GO:0005634">
    <property type="term" value="C:nucleus"/>
    <property type="evidence" value="ECO:0007669"/>
    <property type="project" value="UniProtKB-SubCell"/>
</dbReference>
<reference evidence="9" key="2">
    <citation type="submission" date="2025-09" db="UniProtKB">
        <authorList>
            <consortium name="Ensembl"/>
        </authorList>
    </citation>
    <scope>IDENTIFICATION</scope>
</reference>
<evidence type="ECO:0000256" key="3">
    <source>
        <dbReference type="ARBA" id="ARBA00006958"/>
    </source>
</evidence>
<dbReference type="InterPro" id="IPR045249">
    <property type="entry name" value="HARBI1-like"/>
</dbReference>
<evidence type="ECO:0000256" key="2">
    <source>
        <dbReference type="ARBA" id="ARBA00004123"/>
    </source>
</evidence>
<evidence type="ECO:0000259" key="8">
    <source>
        <dbReference type="Pfam" id="PF13359"/>
    </source>
</evidence>
<dbReference type="GO" id="GO:0004518">
    <property type="term" value="F:nuclease activity"/>
    <property type="evidence" value="ECO:0007669"/>
    <property type="project" value="UniProtKB-KW"/>
</dbReference>
<dbReference type="Ensembl" id="ENSKMAT00000000806.1">
    <property type="protein sequence ID" value="ENSKMAP00000000776.1"/>
    <property type="gene ID" value="ENSKMAG00000000629.1"/>
</dbReference>
<reference evidence="9" key="1">
    <citation type="submission" date="2025-08" db="UniProtKB">
        <authorList>
            <consortium name="Ensembl"/>
        </authorList>
    </citation>
    <scope>IDENTIFICATION</scope>
</reference>
<accession>A0A3Q2ZAZ9</accession>
<evidence type="ECO:0000256" key="6">
    <source>
        <dbReference type="ARBA" id="ARBA00022801"/>
    </source>
</evidence>
<dbReference type="GO" id="GO:0046872">
    <property type="term" value="F:metal ion binding"/>
    <property type="evidence" value="ECO:0007669"/>
    <property type="project" value="UniProtKB-KW"/>
</dbReference>
<dbReference type="GeneTree" id="ENSGT00940000163250"/>
<dbReference type="PANTHER" id="PTHR22930">
    <property type="match status" value="1"/>
</dbReference>
<evidence type="ECO:0000256" key="7">
    <source>
        <dbReference type="ARBA" id="ARBA00023242"/>
    </source>
</evidence>
<evidence type="ECO:0000313" key="10">
    <source>
        <dbReference type="Proteomes" id="UP000264800"/>
    </source>
</evidence>
<name>A0A3Q2ZAZ9_KRYMA</name>
<comment type="similarity">
    <text evidence="3">Belongs to the HARBI1 family.</text>
</comment>
<proteinExistence type="inferred from homology"/>
<dbReference type="OMA" id="RNDCDIN"/>
<dbReference type="Pfam" id="PF13359">
    <property type="entry name" value="DDE_Tnp_4"/>
    <property type="match status" value="1"/>
</dbReference>